<evidence type="ECO:0000313" key="1">
    <source>
        <dbReference type="EMBL" id="KIK18880.1"/>
    </source>
</evidence>
<proteinExistence type="predicted"/>
<gene>
    <name evidence="1" type="ORF">PISMIDRAFT_683722</name>
</gene>
<name>A0A0C9Y2D7_9AGAM</name>
<evidence type="ECO:0000313" key="2">
    <source>
        <dbReference type="Proteomes" id="UP000054018"/>
    </source>
</evidence>
<sequence>MARSSVYEYLYIAQGRCQNEAVSSDLRIGTPVVKGILAVVGTMKTSILQYLILGKQEISGVELSGSTTPSPPRSVRERCWCVLSDIVNAGRFNWRNAEILQHVAFL</sequence>
<keyword evidence="2" id="KW-1185">Reference proteome</keyword>
<dbReference type="EMBL" id="KN833795">
    <property type="protein sequence ID" value="KIK18880.1"/>
    <property type="molecule type" value="Genomic_DNA"/>
</dbReference>
<protein>
    <submittedName>
        <fullName evidence="1">Unplaced genomic scaffold scaffold_111, whole genome shotgun sequence</fullName>
    </submittedName>
</protein>
<dbReference type="HOGENOM" id="CLU_2446733_0_0_1"/>
<organism evidence="1 2">
    <name type="scientific">Pisolithus microcarpus 441</name>
    <dbReference type="NCBI Taxonomy" id="765257"/>
    <lineage>
        <taxon>Eukaryota</taxon>
        <taxon>Fungi</taxon>
        <taxon>Dikarya</taxon>
        <taxon>Basidiomycota</taxon>
        <taxon>Agaricomycotina</taxon>
        <taxon>Agaricomycetes</taxon>
        <taxon>Agaricomycetidae</taxon>
        <taxon>Boletales</taxon>
        <taxon>Sclerodermatineae</taxon>
        <taxon>Pisolithaceae</taxon>
        <taxon>Pisolithus</taxon>
    </lineage>
</organism>
<reference evidence="2" key="2">
    <citation type="submission" date="2015-01" db="EMBL/GenBank/DDBJ databases">
        <title>Evolutionary Origins and Diversification of the Mycorrhizal Mutualists.</title>
        <authorList>
            <consortium name="DOE Joint Genome Institute"/>
            <consortium name="Mycorrhizal Genomics Consortium"/>
            <person name="Kohler A."/>
            <person name="Kuo A."/>
            <person name="Nagy L.G."/>
            <person name="Floudas D."/>
            <person name="Copeland A."/>
            <person name="Barry K.W."/>
            <person name="Cichocki N."/>
            <person name="Veneault-Fourrey C."/>
            <person name="LaButti K."/>
            <person name="Lindquist E.A."/>
            <person name="Lipzen A."/>
            <person name="Lundell T."/>
            <person name="Morin E."/>
            <person name="Murat C."/>
            <person name="Riley R."/>
            <person name="Ohm R."/>
            <person name="Sun H."/>
            <person name="Tunlid A."/>
            <person name="Henrissat B."/>
            <person name="Grigoriev I.V."/>
            <person name="Hibbett D.S."/>
            <person name="Martin F."/>
        </authorList>
    </citation>
    <scope>NUCLEOTIDE SEQUENCE [LARGE SCALE GENOMIC DNA]</scope>
    <source>
        <strain evidence="2">441</strain>
    </source>
</reference>
<dbReference type="Proteomes" id="UP000054018">
    <property type="component" value="Unassembled WGS sequence"/>
</dbReference>
<accession>A0A0C9Y2D7</accession>
<dbReference type="AlphaFoldDB" id="A0A0C9Y2D7"/>
<reference evidence="1 2" key="1">
    <citation type="submission" date="2014-04" db="EMBL/GenBank/DDBJ databases">
        <authorList>
            <consortium name="DOE Joint Genome Institute"/>
            <person name="Kuo A."/>
            <person name="Kohler A."/>
            <person name="Costa M.D."/>
            <person name="Nagy L.G."/>
            <person name="Floudas D."/>
            <person name="Copeland A."/>
            <person name="Barry K.W."/>
            <person name="Cichocki N."/>
            <person name="Veneault-Fourrey C."/>
            <person name="LaButti K."/>
            <person name="Lindquist E.A."/>
            <person name="Lipzen A."/>
            <person name="Lundell T."/>
            <person name="Morin E."/>
            <person name="Murat C."/>
            <person name="Sun H."/>
            <person name="Tunlid A."/>
            <person name="Henrissat B."/>
            <person name="Grigoriev I.V."/>
            <person name="Hibbett D.S."/>
            <person name="Martin F."/>
            <person name="Nordberg H.P."/>
            <person name="Cantor M.N."/>
            <person name="Hua S.X."/>
        </authorList>
    </citation>
    <scope>NUCLEOTIDE SEQUENCE [LARGE SCALE GENOMIC DNA]</scope>
    <source>
        <strain evidence="1 2">441</strain>
    </source>
</reference>